<dbReference type="RefSeq" id="WP_096578141.1">
    <property type="nucleotide sequence ID" value="NZ_CAWNJS010000001.1"/>
</dbReference>
<proteinExistence type="predicted"/>
<name>A0A1Z4N216_9CYAN</name>
<dbReference type="Pfam" id="PF13565">
    <property type="entry name" value="HTH_32"/>
    <property type="match status" value="1"/>
</dbReference>
<dbReference type="KEGG" id="ttq:NIES37_37500"/>
<dbReference type="EMBL" id="AP018248">
    <property type="protein sequence ID" value="BAY99767.1"/>
    <property type="molecule type" value="Genomic_DNA"/>
</dbReference>
<evidence type="ECO:0000313" key="2">
    <source>
        <dbReference type="Proteomes" id="UP000218785"/>
    </source>
</evidence>
<dbReference type="Proteomes" id="UP000218785">
    <property type="component" value="Chromosome"/>
</dbReference>
<reference evidence="1 2" key="1">
    <citation type="submission" date="2017-06" db="EMBL/GenBank/DDBJ databases">
        <title>Genome sequencing of cyanobaciteial culture collection at National Institute for Environmental Studies (NIES).</title>
        <authorList>
            <person name="Hirose Y."/>
            <person name="Shimura Y."/>
            <person name="Fujisawa T."/>
            <person name="Nakamura Y."/>
            <person name="Kawachi M."/>
        </authorList>
    </citation>
    <scope>NUCLEOTIDE SEQUENCE [LARGE SCALE GENOMIC DNA]</scope>
    <source>
        <strain evidence="1 2">NIES-37</strain>
    </source>
</reference>
<evidence type="ECO:0000313" key="1">
    <source>
        <dbReference type="EMBL" id="BAY99767.1"/>
    </source>
</evidence>
<protein>
    <submittedName>
        <fullName evidence="1">Uncharacterized protein</fullName>
    </submittedName>
</protein>
<dbReference type="SUPFAM" id="SSF46689">
    <property type="entry name" value="Homeodomain-like"/>
    <property type="match status" value="1"/>
</dbReference>
<keyword evidence="2" id="KW-1185">Reference proteome</keyword>
<dbReference type="InterPro" id="IPR009057">
    <property type="entry name" value="Homeodomain-like_sf"/>
</dbReference>
<accession>A0A1Z4N216</accession>
<dbReference type="AlphaFoldDB" id="A0A1Z4N216"/>
<sequence>MTSHNHLPFNTLPTEQTSVVQCLSPFQRRLLQKILQQDDLPQKYRQRIQIMLLADEGKTQSQICQILGCSRVTIRHWILVAKSGEAHNWNASPLGRPKTANDQYREHLKELISHNPKELGYPFRRWTSQWLSKHLAKELGVKVGVRHINRLLKEMGLSTRQTIESVDCNQNSNNCQLVISDLPEASAPHPSVWEFHSIH</sequence>
<gene>
    <name evidence="1" type="ORF">NIES37_37500</name>
</gene>
<organism evidence="1 2">
    <name type="scientific">Tolypothrix tenuis PCC 7101</name>
    <dbReference type="NCBI Taxonomy" id="231146"/>
    <lineage>
        <taxon>Bacteria</taxon>
        <taxon>Bacillati</taxon>
        <taxon>Cyanobacteriota</taxon>
        <taxon>Cyanophyceae</taxon>
        <taxon>Nostocales</taxon>
        <taxon>Tolypothrichaceae</taxon>
        <taxon>Tolypothrix</taxon>
    </lineage>
</organism>